<dbReference type="EMBL" id="MLFT02000003">
    <property type="protein sequence ID" value="PHT51734.1"/>
    <property type="molecule type" value="Genomic_DNA"/>
</dbReference>
<evidence type="ECO:0000256" key="2">
    <source>
        <dbReference type="ARBA" id="ARBA00022801"/>
    </source>
</evidence>
<dbReference type="GO" id="GO:0006508">
    <property type="term" value="P:proteolysis"/>
    <property type="evidence" value="ECO:0007669"/>
    <property type="project" value="UniProtKB-KW"/>
</dbReference>
<keyword evidence="5" id="KW-1185">Reference proteome</keyword>
<gene>
    <name evidence="4" type="ORF">CQW23_06196</name>
</gene>
<evidence type="ECO:0000256" key="1">
    <source>
        <dbReference type="ARBA" id="ARBA00022670"/>
    </source>
</evidence>
<dbReference type="InterPro" id="IPR003653">
    <property type="entry name" value="Peptidase_C48_C"/>
</dbReference>
<dbReference type="PANTHER" id="PTHR45835">
    <property type="entry name" value="YALI0A06105P"/>
    <property type="match status" value="1"/>
</dbReference>
<accession>A0A2G2X2L4</accession>
<protein>
    <recommendedName>
        <fullName evidence="3">Ubiquitin-like protease family profile domain-containing protein</fullName>
    </recommendedName>
</protein>
<dbReference type="SUPFAM" id="SSF53098">
    <property type="entry name" value="Ribonuclease H-like"/>
    <property type="match status" value="1"/>
</dbReference>
<dbReference type="Gene3D" id="3.30.420.10">
    <property type="entry name" value="Ribonuclease H-like superfamily/Ribonuclease H"/>
    <property type="match status" value="1"/>
</dbReference>
<dbReference type="AlphaFoldDB" id="A0A2G2X2L4"/>
<keyword evidence="1" id="KW-0645">Protease</keyword>
<evidence type="ECO:0000313" key="5">
    <source>
        <dbReference type="Proteomes" id="UP000224567"/>
    </source>
</evidence>
<dbReference type="Proteomes" id="UP000224567">
    <property type="component" value="Unassembled WGS sequence"/>
</dbReference>
<dbReference type="InterPro" id="IPR036397">
    <property type="entry name" value="RNaseH_sf"/>
</dbReference>
<reference evidence="5" key="2">
    <citation type="journal article" date="2017" name="J. Anim. Genet.">
        <title>Multiple reference genome sequences of hot pepper reveal the massive evolution of plant disease resistance genes by retroduplication.</title>
        <authorList>
            <person name="Kim S."/>
            <person name="Park J."/>
            <person name="Yeom S.-I."/>
            <person name="Kim Y.-M."/>
            <person name="Seo E."/>
            <person name="Kim K.-T."/>
            <person name="Kim M.-S."/>
            <person name="Lee J.M."/>
            <person name="Cheong K."/>
            <person name="Shin H.-S."/>
            <person name="Kim S.-B."/>
            <person name="Han K."/>
            <person name="Lee J."/>
            <person name="Park M."/>
            <person name="Lee H.-A."/>
            <person name="Lee H.-Y."/>
            <person name="Lee Y."/>
            <person name="Oh S."/>
            <person name="Lee J.H."/>
            <person name="Choi E."/>
            <person name="Choi E."/>
            <person name="Lee S.E."/>
            <person name="Jeon J."/>
            <person name="Kim H."/>
            <person name="Choi G."/>
            <person name="Song H."/>
            <person name="Lee J."/>
            <person name="Lee S.-C."/>
            <person name="Kwon J.-K."/>
            <person name="Lee H.-Y."/>
            <person name="Koo N."/>
            <person name="Hong Y."/>
            <person name="Kim R.W."/>
            <person name="Kang W.-H."/>
            <person name="Huh J.H."/>
            <person name="Kang B.-C."/>
            <person name="Yang T.-J."/>
            <person name="Lee Y.-H."/>
            <person name="Bennetzen J.L."/>
            <person name="Choi D."/>
        </authorList>
    </citation>
    <scope>NUCLEOTIDE SEQUENCE [LARGE SCALE GENOMIC DNA]</scope>
    <source>
        <strain evidence="5">cv. PBC81</strain>
    </source>
</reference>
<proteinExistence type="predicted"/>
<name>A0A2G2X2L4_CAPBA</name>
<dbReference type="OrthoDB" id="1224824at2759"/>
<keyword evidence="2" id="KW-0378">Hydrolase</keyword>
<dbReference type="PANTHER" id="PTHR45835:SF91">
    <property type="entry name" value="RETROTRANSPOSON, TY3-GYPSY SUBCLASS-LIKE PROTEIN"/>
    <property type="match status" value="1"/>
</dbReference>
<dbReference type="GO" id="GO:0003676">
    <property type="term" value="F:nucleic acid binding"/>
    <property type="evidence" value="ECO:0007669"/>
    <property type="project" value="InterPro"/>
</dbReference>
<feature type="domain" description="Ubiquitin-like protease family profile" evidence="3">
    <location>
        <begin position="585"/>
        <end position="650"/>
    </location>
</feature>
<organism evidence="4 5">
    <name type="scientific">Capsicum baccatum</name>
    <name type="common">Peruvian pepper</name>
    <dbReference type="NCBI Taxonomy" id="33114"/>
    <lineage>
        <taxon>Eukaryota</taxon>
        <taxon>Viridiplantae</taxon>
        <taxon>Streptophyta</taxon>
        <taxon>Embryophyta</taxon>
        <taxon>Tracheophyta</taxon>
        <taxon>Spermatophyta</taxon>
        <taxon>Magnoliopsida</taxon>
        <taxon>eudicotyledons</taxon>
        <taxon>Gunneridae</taxon>
        <taxon>Pentapetalae</taxon>
        <taxon>asterids</taxon>
        <taxon>lamiids</taxon>
        <taxon>Solanales</taxon>
        <taxon>Solanaceae</taxon>
        <taxon>Solanoideae</taxon>
        <taxon>Capsiceae</taxon>
        <taxon>Capsicum</taxon>
    </lineage>
</organism>
<reference evidence="4 5" key="1">
    <citation type="journal article" date="2017" name="Genome Biol.">
        <title>New reference genome sequences of hot pepper reveal the massive evolution of plant disease-resistance genes by retroduplication.</title>
        <authorList>
            <person name="Kim S."/>
            <person name="Park J."/>
            <person name="Yeom S.I."/>
            <person name="Kim Y.M."/>
            <person name="Seo E."/>
            <person name="Kim K.T."/>
            <person name="Kim M.S."/>
            <person name="Lee J.M."/>
            <person name="Cheong K."/>
            <person name="Shin H.S."/>
            <person name="Kim S.B."/>
            <person name="Han K."/>
            <person name="Lee J."/>
            <person name="Park M."/>
            <person name="Lee H.A."/>
            <person name="Lee H.Y."/>
            <person name="Lee Y."/>
            <person name="Oh S."/>
            <person name="Lee J.H."/>
            <person name="Choi E."/>
            <person name="Choi E."/>
            <person name="Lee S.E."/>
            <person name="Jeon J."/>
            <person name="Kim H."/>
            <person name="Choi G."/>
            <person name="Song H."/>
            <person name="Lee J."/>
            <person name="Lee S.C."/>
            <person name="Kwon J.K."/>
            <person name="Lee H.Y."/>
            <person name="Koo N."/>
            <person name="Hong Y."/>
            <person name="Kim R.W."/>
            <person name="Kang W.H."/>
            <person name="Huh J.H."/>
            <person name="Kang B.C."/>
            <person name="Yang T.J."/>
            <person name="Lee Y.H."/>
            <person name="Bennetzen J.L."/>
            <person name="Choi D."/>
        </authorList>
    </citation>
    <scope>NUCLEOTIDE SEQUENCE [LARGE SCALE GENOMIC DNA]</scope>
    <source>
        <strain evidence="5">cv. PBC81</strain>
    </source>
</reference>
<evidence type="ECO:0000259" key="3">
    <source>
        <dbReference type="Pfam" id="PF02902"/>
    </source>
</evidence>
<dbReference type="InterPro" id="IPR012337">
    <property type="entry name" value="RNaseH-like_sf"/>
</dbReference>
<dbReference type="Gene3D" id="3.40.395.10">
    <property type="entry name" value="Adenoviral Proteinase, Chain A"/>
    <property type="match status" value="1"/>
</dbReference>
<sequence length="677" mass="77827">MSILYNPGKANVVDDALSRLSMSSVDHVENDKKKLVQEVHQLSRLGVHLVDSAEGSMWVQISSALSLVSEKPSGSIQEFSIPSRKWEKVNMDFVTGLPHTRHQHDSIWVIIDRMTKSAHFLPLHTSYSVEDYAKLYLIELVRLHGVPLSIISDRDGQAERTIQTFEDMLRACVVDFKMDPFEAIYGKRCRSPIGWFEVGETTVVGPDFVFDALKKVQLIKERLKVRYILQQITYLMHQMIDMFNQMSDLILLVPIDYSSIVIDNMAPKRKVIQSSPSKGINKAARLHPPLYEHALQELSQSRAEDNEHGEVEYFKRDDVNANILFTKKLDKTFSIVSYPMRMKCRVSTDLAGDFMVKSSMGKSFYAFRKVLQKQKLDAYFRDSFFWQYLDLPKDNNARLQIKMSNSYHKKNNYRGWVVVVDDDSGSGSGAAVGANDAPLTDFKITNHYDYDHTGYIDFATSSKCFACKCQDRKAKHDVVINVINALTASVKKMTSKRRRKEISKASSSIEKSKISTRLTLSCTFDQCIRATGEQHELKKVDVIVEATIEKHNITVYNPSIGSKEEEKVEPGFSIPAGLPWHLVKEVYILFNYGDEFHWVLVVVILKDRLSRFYESMSQRRRSKLSFEIQKLAKLLPTYLDISKFLDQKVRIDRSMIEAYRDKRGNPFDVEYFEEIAQ</sequence>
<dbReference type="Pfam" id="PF02902">
    <property type="entry name" value="Peptidase_C48"/>
    <property type="match status" value="1"/>
</dbReference>
<dbReference type="GO" id="GO:0008234">
    <property type="term" value="F:cysteine-type peptidase activity"/>
    <property type="evidence" value="ECO:0007669"/>
    <property type="project" value="InterPro"/>
</dbReference>
<comment type="caution">
    <text evidence="4">The sequence shown here is derived from an EMBL/GenBank/DDBJ whole genome shotgun (WGS) entry which is preliminary data.</text>
</comment>
<evidence type="ECO:0000313" key="4">
    <source>
        <dbReference type="EMBL" id="PHT51734.1"/>
    </source>
</evidence>